<evidence type="ECO:0000256" key="1">
    <source>
        <dbReference type="ARBA" id="ARBA00004123"/>
    </source>
</evidence>
<evidence type="ECO:0000313" key="9">
    <source>
        <dbReference type="Proteomes" id="UP000694255"/>
    </source>
</evidence>
<feature type="domain" description="Zn(2)-C6 fungal-type" evidence="7">
    <location>
        <begin position="41"/>
        <end position="71"/>
    </location>
</feature>
<dbReference type="CDD" id="cd00067">
    <property type="entry name" value="GAL4"/>
    <property type="match status" value="1"/>
</dbReference>
<dbReference type="PROSITE" id="PS00463">
    <property type="entry name" value="ZN2_CY6_FUNGAL_1"/>
    <property type="match status" value="1"/>
</dbReference>
<dbReference type="SMART" id="SM00066">
    <property type="entry name" value="GAL4"/>
    <property type="match status" value="1"/>
</dbReference>
<feature type="region of interest" description="Disordered" evidence="6">
    <location>
        <begin position="75"/>
        <end position="100"/>
    </location>
</feature>
<evidence type="ECO:0000259" key="7">
    <source>
        <dbReference type="PROSITE" id="PS50048"/>
    </source>
</evidence>
<gene>
    <name evidence="8" type="ORF">J8A68_004970</name>
</gene>
<evidence type="ECO:0000256" key="2">
    <source>
        <dbReference type="ARBA" id="ARBA00023015"/>
    </source>
</evidence>
<evidence type="ECO:0000313" key="8">
    <source>
        <dbReference type="EMBL" id="KAG7661511.1"/>
    </source>
</evidence>
<organism evidence="8 9">
    <name type="scientific">[Candida] subhashii</name>
    <dbReference type="NCBI Taxonomy" id="561895"/>
    <lineage>
        <taxon>Eukaryota</taxon>
        <taxon>Fungi</taxon>
        <taxon>Dikarya</taxon>
        <taxon>Ascomycota</taxon>
        <taxon>Saccharomycotina</taxon>
        <taxon>Pichiomycetes</taxon>
        <taxon>Debaryomycetaceae</taxon>
        <taxon>Spathaspora</taxon>
    </lineage>
</organism>
<sequence length="922" mass="104092">MDRFEGQSFIGESNNSIDPVGESGTGSPSEENQSRKRIRVACDICRKKKIKCDGSFPCTNCTQARDATCHYTVRPVKKKSKAPAKDRSINKKSDSNDRTNKTVKILETRMSSLENAIYGLTRQLTNLVEASRSQGSSLVTQASRRFGIEAGVEGEEQNESDSSQRSVSPDIAGATRGSSNEPSRERRASEATKLALKLGNVDQYIGSHSMLCIFSNNSLSWMENMMGEGGAEVIKPVRNLPVVYYSKLGVFLKKWIDPPVVDKAGRLNLLESPFPTDAGMVYELVDNYYRDIAMVNVLVSSVEARKLFGDYYKIQSEPRVQKRKRFKLSELMKLTGVLLLAISNKFDKDSVAHFSTPTSVRSDSHSPLAKYSDHYLLELQSKLFDAAIYYYQRISIISEGLETIEAILILIIYMDGSWASSFINYIPISIAIRYAQDMGLHRAETYNGFSLPEQDRRRAIWSYCHYYDTEMCYRSGKPPLINDNDVTINDTEDLKQFCITHYKGKLLDDNTIPVETQFLTVLQQTDPESLYHFLMLSISKIRSKSYNQLFIASAQNRDFRSVARTLDQLNAEMFELAGYMADGARPRFYNDPQFHFIDENWPPAKKESTIAMQMTFFLHLSIMNRIPTMVSAENIGKFGAEALKFRSLSLDAARTIMVLSKQISKDIASLSYLNWILNFPVNAFLILAAAVMNHPQSTEAYNDLQLLIDFATNVFNSSRYKLTNEVSLANEYSDKDFVLRLVVRVFLNVVIKAFESQTNSEILSTNPPLREYLETTSVLFPDLYKDRADISAQFSQVFGASPFTKDPNNYNSRPTSVNSVAKNEFVSSPRYNPAVSNILHHSNDVQGAPSYNNISQSQPGNFRMKSEFGPDPPFTAPNIAPMTQEDSYDVLSNYLYNEGAPNAFFNQVNNLPNFFFDNNLGV</sequence>
<dbReference type="Pfam" id="PF00172">
    <property type="entry name" value="Zn_clus"/>
    <property type="match status" value="1"/>
</dbReference>
<comment type="caution">
    <text evidence="8">The sequence shown here is derived from an EMBL/GenBank/DDBJ whole genome shotgun (WGS) entry which is preliminary data.</text>
</comment>
<dbReference type="GO" id="GO:0005634">
    <property type="term" value="C:nucleus"/>
    <property type="evidence" value="ECO:0007669"/>
    <property type="project" value="UniProtKB-SubCell"/>
</dbReference>
<dbReference type="CDD" id="cd12148">
    <property type="entry name" value="fungal_TF_MHR"/>
    <property type="match status" value="1"/>
</dbReference>
<dbReference type="GO" id="GO:0003677">
    <property type="term" value="F:DNA binding"/>
    <property type="evidence" value="ECO:0007669"/>
    <property type="project" value="UniProtKB-KW"/>
</dbReference>
<keyword evidence="5" id="KW-0539">Nucleus</keyword>
<evidence type="ECO:0000256" key="4">
    <source>
        <dbReference type="ARBA" id="ARBA00023163"/>
    </source>
</evidence>
<keyword evidence="4" id="KW-0804">Transcription</keyword>
<dbReference type="InterPro" id="IPR050987">
    <property type="entry name" value="AtrR-like"/>
</dbReference>
<dbReference type="GO" id="GO:0008270">
    <property type="term" value="F:zinc ion binding"/>
    <property type="evidence" value="ECO:0007669"/>
    <property type="project" value="InterPro"/>
</dbReference>
<dbReference type="InterPro" id="IPR007219">
    <property type="entry name" value="XnlR_reg_dom"/>
</dbReference>
<name>A0A8J5QI15_9ASCO</name>
<feature type="region of interest" description="Disordered" evidence="6">
    <location>
        <begin position="1"/>
        <end position="33"/>
    </location>
</feature>
<evidence type="ECO:0000256" key="3">
    <source>
        <dbReference type="ARBA" id="ARBA00023125"/>
    </source>
</evidence>
<protein>
    <recommendedName>
        <fullName evidence="7">Zn(2)-C6 fungal-type domain-containing protein</fullName>
    </recommendedName>
</protein>
<dbReference type="SMART" id="SM00906">
    <property type="entry name" value="Fungal_trans"/>
    <property type="match status" value="1"/>
</dbReference>
<keyword evidence="2" id="KW-0805">Transcription regulation</keyword>
<dbReference type="Pfam" id="PF04082">
    <property type="entry name" value="Fungal_trans"/>
    <property type="match status" value="1"/>
</dbReference>
<dbReference type="PROSITE" id="PS50048">
    <property type="entry name" value="ZN2_CY6_FUNGAL_2"/>
    <property type="match status" value="1"/>
</dbReference>
<dbReference type="OrthoDB" id="2123952at2759"/>
<dbReference type="GO" id="GO:0006351">
    <property type="term" value="P:DNA-templated transcription"/>
    <property type="evidence" value="ECO:0007669"/>
    <property type="project" value="InterPro"/>
</dbReference>
<feature type="compositionally biased region" description="Basic and acidic residues" evidence="6">
    <location>
        <begin position="83"/>
        <end position="100"/>
    </location>
</feature>
<dbReference type="Proteomes" id="UP000694255">
    <property type="component" value="Unassembled WGS sequence"/>
</dbReference>
<evidence type="ECO:0000256" key="6">
    <source>
        <dbReference type="SAM" id="MobiDB-lite"/>
    </source>
</evidence>
<dbReference type="GeneID" id="73471770"/>
<keyword evidence="9" id="KW-1185">Reference proteome</keyword>
<dbReference type="GO" id="GO:0000981">
    <property type="term" value="F:DNA-binding transcription factor activity, RNA polymerase II-specific"/>
    <property type="evidence" value="ECO:0007669"/>
    <property type="project" value="InterPro"/>
</dbReference>
<dbReference type="EMBL" id="JAGSYN010000218">
    <property type="protein sequence ID" value="KAG7661511.1"/>
    <property type="molecule type" value="Genomic_DNA"/>
</dbReference>
<comment type="subcellular location">
    <subcellularLocation>
        <location evidence="1">Nucleus</location>
    </subcellularLocation>
</comment>
<dbReference type="PANTHER" id="PTHR46910">
    <property type="entry name" value="TRANSCRIPTION FACTOR PDR1"/>
    <property type="match status" value="1"/>
</dbReference>
<dbReference type="AlphaFoldDB" id="A0A8J5QI15"/>
<keyword evidence="3" id="KW-0238">DNA-binding</keyword>
<proteinExistence type="predicted"/>
<evidence type="ECO:0000256" key="5">
    <source>
        <dbReference type="ARBA" id="ARBA00023242"/>
    </source>
</evidence>
<accession>A0A8J5QI15</accession>
<feature type="region of interest" description="Disordered" evidence="6">
    <location>
        <begin position="152"/>
        <end position="189"/>
    </location>
</feature>
<dbReference type="InterPro" id="IPR001138">
    <property type="entry name" value="Zn2Cys6_DnaBD"/>
</dbReference>
<reference evidence="8 9" key="1">
    <citation type="journal article" date="2021" name="DNA Res.">
        <title>Genome analysis of Candida subhashii reveals its hybrid nature and dual mitochondrial genome conformations.</title>
        <authorList>
            <person name="Mixao V."/>
            <person name="Hegedusova E."/>
            <person name="Saus E."/>
            <person name="Pryszcz L.P."/>
            <person name="Cillingova A."/>
            <person name="Nosek J."/>
            <person name="Gabaldon T."/>
        </authorList>
    </citation>
    <scope>NUCLEOTIDE SEQUENCE [LARGE SCALE GENOMIC DNA]</scope>
    <source>
        <strain evidence="8 9">CBS 10753</strain>
    </source>
</reference>
<dbReference type="PANTHER" id="PTHR46910:SF37">
    <property type="entry name" value="ZN(II)2CYS6 TRANSCRIPTION FACTOR (EUROFUNG)"/>
    <property type="match status" value="1"/>
</dbReference>
<dbReference type="RefSeq" id="XP_049261744.1">
    <property type="nucleotide sequence ID" value="XM_049408984.1"/>
</dbReference>